<evidence type="ECO:0000313" key="6">
    <source>
        <dbReference type="EMBL" id="OAI24174.1"/>
    </source>
</evidence>
<sequence>MAENKKSTIQFKSMPINLISIQEGFNPRVYFSDGEMQELIASIKSEGVLQPIVVRLQPDNKTYWVVAGERRYRAAVAAGLPEIPAVVRHLDDKQARLTATIENTQRADMSPGEEAIAARNVLSDCDGDRAEALRLLGWSARKFEARLLLLHASTEVLNELTTRAIRLGHAELLCQLPSDFQNATLEKLIEHQYSVPELKARLSRFARPLESAIFDRTECASCHHNSYLQANLFDEHVESGLCANPDCFNQKTQDAVEARKRDLHDRYAAVFLDTEKPPQSFVVVIQTGQNGVGKTQFEKGCSQCRHFGALLSTNPNSPGKVSEDCCFDLDCHGQKVWGYQASLSNPGSSTMTGNTVTATGADAKKGANPGRADSAHKPSDGTSGATPGKVLEHIEGFFRDTGAKYIVQHRHGKLLVNSYALYRLVQTTFPKEALPIAAGTKQASWPMFGTLRDFVDAFGYLSIEEMMAFNERMLTHLLGQHERINTTMSKAWAMGSAGVCKFMDIALQDEFIVTREFLSAFTKSGMEGLLREAINGKGVAFVTYYEGINEKNTFANLMKKKNGEILDEVFGCGYDFAGFVPACVIQFMGEDKPVSDPNSTHTAATTSSALALSATNSIPESGWFDDDDDERIANQDYTLDPELEV</sequence>
<dbReference type="Gene3D" id="3.90.1530.30">
    <property type="match status" value="1"/>
</dbReference>
<dbReference type="PANTHER" id="PTHR33375:SF1">
    <property type="entry name" value="CHROMOSOME-PARTITIONING PROTEIN PARB-RELATED"/>
    <property type="match status" value="1"/>
</dbReference>
<dbReference type="SMART" id="SM00470">
    <property type="entry name" value="ParB"/>
    <property type="match status" value="1"/>
</dbReference>
<dbReference type="AlphaFoldDB" id="A0AA91DAZ1"/>
<protein>
    <recommendedName>
        <fullName evidence="5">ParB-like N-terminal domain-containing protein</fullName>
    </recommendedName>
</protein>
<reference evidence="6 7" key="1">
    <citation type="submission" date="2016-03" db="EMBL/GenBank/DDBJ databases">
        <authorList>
            <person name="Heylen K."/>
            <person name="De Vos P."/>
            <person name="Vekeman B."/>
        </authorList>
    </citation>
    <scope>NUCLEOTIDE SEQUENCE [LARGE SCALE GENOMIC DNA]</scope>
    <source>
        <strain evidence="6 7">R-49807</strain>
    </source>
</reference>
<dbReference type="Proteomes" id="UP000077734">
    <property type="component" value="Unassembled WGS sequence"/>
</dbReference>
<dbReference type="RefSeq" id="WP_064028456.1">
    <property type="nucleotide sequence ID" value="NZ_AP019778.1"/>
</dbReference>
<dbReference type="NCBIfam" id="TIGR00180">
    <property type="entry name" value="parB_part"/>
    <property type="match status" value="1"/>
</dbReference>
<dbReference type="InterPro" id="IPR041468">
    <property type="entry name" value="HTH_ParB/Spo0J"/>
</dbReference>
<dbReference type="InterPro" id="IPR004437">
    <property type="entry name" value="ParB/RepB/Spo0J"/>
</dbReference>
<dbReference type="Gene3D" id="1.10.10.2830">
    <property type="match status" value="1"/>
</dbReference>
<dbReference type="Pfam" id="PF02195">
    <property type="entry name" value="ParB_N"/>
    <property type="match status" value="1"/>
</dbReference>
<keyword evidence="3" id="KW-0238">DNA-binding</keyword>
<name>A0AA91DAZ1_9GAMM</name>
<dbReference type="GO" id="GO:0007059">
    <property type="term" value="P:chromosome segregation"/>
    <property type="evidence" value="ECO:0007669"/>
    <property type="project" value="UniProtKB-KW"/>
</dbReference>
<dbReference type="SUPFAM" id="SSF110849">
    <property type="entry name" value="ParB/Sulfiredoxin"/>
    <property type="match status" value="1"/>
</dbReference>
<evidence type="ECO:0000259" key="5">
    <source>
        <dbReference type="SMART" id="SM00470"/>
    </source>
</evidence>
<comment type="similarity">
    <text evidence="1">Belongs to the ParB family.</text>
</comment>
<dbReference type="InterPro" id="IPR050336">
    <property type="entry name" value="Chromosome_partition/occlusion"/>
</dbReference>
<feature type="domain" description="ParB-like N-terminal" evidence="5">
    <location>
        <begin position="14"/>
        <end position="104"/>
    </location>
</feature>
<dbReference type="InterPro" id="IPR022396">
    <property type="entry name" value="PRTRC_ParB"/>
</dbReference>
<dbReference type="PANTHER" id="PTHR33375">
    <property type="entry name" value="CHROMOSOME-PARTITIONING PROTEIN PARB-RELATED"/>
    <property type="match status" value="1"/>
</dbReference>
<dbReference type="GO" id="GO:0005694">
    <property type="term" value="C:chromosome"/>
    <property type="evidence" value="ECO:0007669"/>
    <property type="project" value="TreeGrafter"/>
</dbReference>
<gene>
    <name evidence="6" type="ORF">A1356_15935</name>
</gene>
<evidence type="ECO:0000313" key="7">
    <source>
        <dbReference type="Proteomes" id="UP000077734"/>
    </source>
</evidence>
<feature type="compositionally biased region" description="Polar residues" evidence="4">
    <location>
        <begin position="348"/>
        <end position="358"/>
    </location>
</feature>
<dbReference type="SUPFAM" id="SSF109709">
    <property type="entry name" value="KorB DNA-binding domain-like"/>
    <property type="match status" value="1"/>
</dbReference>
<dbReference type="GO" id="GO:0003677">
    <property type="term" value="F:DNA binding"/>
    <property type="evidence" value="ECO:0007669"/>
    <property type="project" value="UniProtKB-KW"/>
</dbReference>
<dbReference type="EMBL" id="LUUL01000093">
    <property type="protein sequence ID" value="OAI24174.1"/>
    <property type="molecule type" value="Genomic_DNA"/>
</dbReference>
<accession>A0AA91DAZ1</accession>
<evidence type="ECO:0000256" key="4">
    <source>
        <dbReference type="SAM" id="MobiDB-lite"/>
    </source>
</evidence>
<evidence type="ECO:0000256" key="2">
    <source>
        <dbReference type="ARBA" id="ARBA00022829"/>
    </source>
</evidence>
<dbReference type="Pfam" id="PF17762">
    <property type="entry name" value="HTH_ParB"/>
    <property type="match status" value="1"/>
</dbReference>
<organism evidence="6 7">
    <name type="scientific">Methylomonas koyamae</name>
    <dbReference type="NCBI Taxonomy" id="702114"/>
    <lineage>
        <taxon>Bacteria</taxon>
        <taxon>Pseudomonadati</taxon>
        <taxon>Pseudomonadota</taxon>
        <taxon>Gammaproteobacteria</taxon>
        <taxon>Methylococcales</taxon>
        <taxon>Methylococcaceae</taxon>
        <taxon>Methylomonas</taxon>
    </lineage>
</organism>
<dbReference type="InterPro" id="IPR003115">
    <property type="entry name" value="ParB_N"/>
</dbReference>
<dbReference type="NCBIfam" id="TIGR03734">
    <property type="entry name" value="PRTRC_parB"/>
    <property type="match status" value="1"/>
</dbReference>
<proteinExistence type="inferred from homology"/>
<feature type="region of interest" description="Disordered" evidence="4">
    <location>
        <begin position="348"/>
        <end position="386"/>
    </location>
</feature>
<dbReference type="InterPro" id="IPR036086">
    <property type="entry name" value="ParB/Sulfiredoxin_sf"/>
</dbReference>
<evidence type="ECO:0000256" key="3">
    <source>
        <dbReference type="ARBA" id="ARBA00023125"/>
    </source>
</evidence>
<dbReference type="FunFam" id="3.90.1530.30:FF:000001">
    <property type="entry name" value="Chromosome partitioning protein ParB"/>
    <property type="match status" value="1"/>
</dbReference>
<keyword evidence="7" id="KW-1185">Reference proteome</keyword>
<evidence type="ECO:0000256" key="1">
    <source>
        <dbReference type="ARBA" id="ARBA00006295"/>
    </source>
</evidence>
<keyword evidence="2" id="KW-0159">Chromosome partition</keyword>
<comment type="caution">
    <text evidence="6">The sequence shown here is derived from an EMBL/GenBank/DDBJ whole genome shotgun (WGS) entry which is preliminary data.</text>
</comment>